<gene>
    <name evidence="1" type="ORF">UE46_05340</name>
</gene>
<dbReference type="EMBL" id="CP011102">
    <property type="protein sequence ID" value="AQY50507.1"/>
    <property type="molecule type" value="Genomic_DNA"/>
</dbReference>
<evidence type="ECO:0000313" key="1">
    <source>
        <dbReference type="EMBL" id="AQY50507.1"/>
    </source>
</evidence>
<keyword evidence="2" id="KW-1185">Reference proteome</keyword>
<reference evidence="2" key="1">
    <citation type="submission" date="2015-03" db="EMBL/GenBank/DDBJ databases">
        <authorList>
            <person name="Ferrari E."/>
            <person name="Walter M.C."/>
            <person name="Huptas C."/>
            <person name="Scherer S."/>
            <person name="Mueller-Herbst S."/>
        </authorList>
    </citation>
    <scope>NUCLEOTIDE SEQUENCE [LARGE SCALE GENOMIC DNA]</scope>
    <source>
        <strain evidence="2">LWP01</strain>
    </source>
</reference>
<proteinExistence type="predicted"/>
<name>A0A1S7FT16_9LIST</name>
<dbReference type="Proteomes" id="UP000223060">
    <property type="component" value="Chromosome"/>
</dbReference>
<accession>A0A1S7FT16</accession>
<dbReference type="RefSeq" id="WP_036058625.1">
    <property type="nucleotide sequence ID" value="NZ_CP011102.1"/>
</dbReference>
<sequence>MPFRKPNIPDDFIYDTLASAGVAVFRNWPTVEEIKASKYHFFAFKRDGMEKGEGAFSFVERLVVSYVFPSTSETAAELEDILDVLIEMKLNIREATEDTLLFKDTKEEYTVHQITVTRPRVYFKKGSFIDG</sequence>
<evidence type="ECO:0008006" key="3">
    <source>
        <dbReference type="Google" id="ProtNLM"/>
    </source>
</evidence>
<organism evidence="1 2">
    <name type="scientific">Listeria weihenstephanensis</name>
    <dbReference type="NCBI Taxonomy" id="1006155"/>
    <lineage>
        <taxon>Bacteria</taxon>
        <taxon>Bacillati</taxon>
        <taxon>Bacillota</taxon>
        <taxon>Bacilli</taxon>
        <taxon>Bacillales</taxon>
        <taxon>Listeriaceae</taxon>
        <taxon>Listeria</taxon>
    </lineage>
</organism>
<evidence type="ECO:0000313" key="2">
    <source>
        <dbReference type="Proteomes" id="UP000223060"/>
    </source>
</evidence>
<accession>A0A1S7FYZ7</accession>
<dbReference type="KEGG" id="lwi:UE46_05340"/>
<dbReference type="AlphaFoldDB" id="A0A1S7FT16"/>
<protein>
    <recommendedName>
        <fullName evidence="3">Phage protein</fullName>
    </recommendedName>
</protein>